<evidence type="ECO:0000313" key="2">
    <source>
        <dbReference type="EMBL" id="CDO94635.1"/>
    </source>
</evidence>
<dbReference type="EMBL" id="CCBQ010000039">
    <property type="protein sequence ID" value="CDO94635.1"/>
    <property type="molecule type" value="Genomic_DNA"/>
</dbReference>
<reference evidence="2 3" key="1">
    <citation type="submission" date="2014-03" db="EMBL/GenBank/DDBJ databases">
        <title>The genome of Kluyveromyces dobzhanskii.</title>
        <authorList>
            <person name="Nystedt B."/>
            <person name="Astrom S."/>
        </authorList>
    </citation>
    <scope>NUCLEOTIDE SEQUENCE [LARGE SCALE GENOMIC DNA]</scope>
    <source>
        <strain evidence="2 3">CBS 2104</strain>
    </source>
</reference>
<evidence type="ECO:0000256" key="1">
    <source>
        <dbReference type="SAM" id="Coils"/>
    </source>
</evidence>
<gene>
    <name evidence="2" type="ORF">KLDO_g2894</name>
</gene>
<keyword evidence="3" id="KW-1185">Reference proteome</keyword>
<feature type="coiled-coil region" evidence="1">
    <location>
        <begin position="29"/>
        <end position="89"/>
    </location>
</feature>
<dbReference type="AlphaFoldDB" id="A0A0A8L8Y5"/>
<dbReference type="Proteomes" id="UP000031516">
    <property type="component" value="Unassembled WGS sequence"/>
</dbReference>
<sequence>MPYDSDDSSDNEPITHPTQVYQRIYEKEANDHLQERLAIEKESSKLEDEYESLSKEFKQHPSDQLQARMNELSDRCEEINESLDDANERWINSYSVAMYYKDKERRDLEDESD</sequence>
<dbReference type="OrthoDB" id="4064397at2759"/>
<accession>A0A0A8L8Y5</accession>
<keyword evidence="1" id="KW-0175">Coiled coil</keyword>
<comment type="caution">
    <text evidence="2">The sequence shown here is derived from an EMBL/GenBank/DDBJ whole genome shotgun (WGS) entry which is preliminary data.</text>
</comment>
<proteinExistence type="predicted"/>
<protein>
    <submittedName>
        <fullName evidence="2">WGS project CCBQ000000000 data, contig 00014</fullName>
    </submittedName>
</protein>
<organism evidence="2 3">
    <name type="scientific">Kluyveromyces dobzhanskii CBS 2104</name>
    <dbReference type="NCBI Taxonomy" id="1427455"/>
    <lineage>
        <taxon>Eukaryota</taxon>
        <taxon>Fungi</taxon>
        <taxon>Dikarya</taxon>
        <taxon>Ascomycota</taxon>
        <taxon>Saccharomycotina</taxon>
        <taxon>Saccharomycetes</taxon>
        <taxon>Saccharomycetales</taxon>
        <taxon>Saccharomycetaceae</taxon>
        <taxon>Kluyveromyces</taxon>
    </lineage>
</organism>
<name>A0A0A8L8Y5_9SACH</name>
<evidence type="ECO:0000313" key="3">
    <source>
        <dbReference type="Proteomes" id="UP000031516"/>
    </source>
</evidence>